<dbReference type="OrthoDB" id="1633386at2"/>
<organism evidence="2 3">
    <name type="scientific">Rhodobacter viridis</name>
    <dbReference type="NCBI Taxonomy" id="1054202"/>
    <lineage>
        <taxon>Bacteria</taxon>
        <taxon>Pseudomonadati</taxon>
        <taxon>Pseudomonadota</taxon>
        <taxon>Alphaproteobacteria</taxon>
        <taxon>Rhodobacterales</taxon>
        <taxon>Rhodobacter group</taxon>
        <taxon>Rhodobacter</taxon>
    </lineage>
</organism>
<accession>A0A318U734</accession>
<keyword evidence="3" id="KW-1185">Reference proteome</keyword>
<dbReference type="Proteomes" id="UP000247727">
    <property type="component" value="Unassembled WGS sequence"/>
</dbReference>
<comment type="caution">
    <text evidence="2">The sequence shown here is derived from an EMBL/GenBank/DDBJ whole genome shotgun (WGS) entry which is preliminary data.</text>
</comment>
<reference evidence="2 3" key="1">
    <citation type="submission" date="2018-06" db="EMBL/GenBank/DDBJ databases">
        <title>Genomic Encyclopedia of Type Strains, Phase III (KMG-III): the genomes of soil and plant-associated and newly described type strains.</title>
        <authorList>
            <person name="Whitman W."/>
        </authorList>
    </citation>
    <scope>NUCLEOTIDE SEQUENCE [LARGE SCALE GENOMIC DNA]</scope>
    <source>
        <strain evidence="2 3">JA737</strain>
    </source>
</reference>
<dbReference type="InterPro" id="IPR018964">
    <property type="entry name" value="Phage_phiJL001_Gp84_C"/>
</dbReference>
<dbReference type="Pfam" id="PF09356">
    <property type="entry name" value="Phage_BR0599"/>
    <property type="match status" value="1"/>
</dbReference>
<evidence type="ECO:0000313" key="2">
    <source>
        <dbReference type="EMBL" id="PYF13223.1"/>
    </source>
</evidence>
<dbReference type="InterPro" id="IPR011928">
    <property type="entry name" value="Phage_phiJL001_Gp84"/>
</dbReference>
<dbReference type="NCBIfam" id="TIGR02218">
    <property type="entry name" value="phg_TIGR02218"/>
    <property type="match status" value="1"/>
</dbReference>
<evidence type="ECO:0000313" key="3">
    <source>
        <dbReference type="Proteomes" id="UP000247727"/>
    </source>
</evidence>
<evidence type="ECO:0000259" key="1">
    <source>
        <dbReference type="Pfam" id="PF09356"/>
    </source>
</evidence>
<sequence>MAYPESLKAHLAQGVTTVARAWALARSDGRVLGFTDHDRALAFAGIGFEPGSGMTAKALMQGTGLSVDNTESYGALSSEAITEADILAGRYDGAEVRVWLVNWAEPSARVLTFRGRLGEVSRGAGGFTAELRGLTEALGLERGRIYHPRCAAVLGDGKCRFDLTKDGYALEAALGDVDEAVVLRIAEGAGFEDRWFEKGRLVVLGGAAAGLIGVVKNDRLQADGSRLIELWQRLGADPVAGDLVRIEPGCDKRAETCRLKFDNFLNFRGFPHIPGEDWLVSYPVQSGTNDGGSLFR</sequence>
<dbReference type="AlphaFoldDB" id="A0A318U734"/>
<feature type="domain" description="Bacteriophage phiJL001 Gp84 C-terminal" evidence="1">
    <location>
        <begin position="194"/>
        <end position="277"/>
    </location>
</feature>
<dbReference type="EMBL" id="QJTK01000001">
    <property type="protein sequence ID" value="PYF13223.1"/>
    <property type="molecule type" value="Genomic_DNA"/>
</dbReference>
<protein>
    <submittedName>
        <fullName evidence="2">Putative phage protein (TIGR02218 family)</fullName>
    </submittedName>
</protein>
<gene>
    <name evidence="2" type="ORF">C8J30_101611</name>
</gene>
<proteinExistence type="predicted"/>
<name>A0A318U734_9RHOB</name>
<dbReference type="RefSeq" id="WP_110804210.1">
    <property type="nucleotide sequence ID" value="NZ_QJTK01000001.1"/>
</dbReference>
<dbReference type="Pfam" id="PF09931">
    <property type="entry name" value="Phage_phiJL001_Gp84_N"/>
    <property type="match status" value="1"/>
</dbReference>